<dbReference type="AlphaFoldDB" id="A0A2Y9K9F6"/>
<dbReference type="GO" id="GO:0001664">
    <property type="term" value="F:G protein-coupled receptor binding"/>
    <property type="evidence" value="ECO:0007669"/>
    <property type="project" value="TreeGrafter"/>
</dbReference>
<dbReference type="STRING" id="391180.A0A2Y9K9F6"/>
<evidence type="ECO:0000256" key="3">
    <source>
        <dbReference type="ARBA" id="ARBA00022525"/>
    </source>
</evidence>
<dbReference type="InterPro" id="IPR018142">
    <property type="entry name" value="Somatostatin/Cortistatin_C"/>
</dbReference>
<dbReference type="PANTHER" id="PTHR10558">
    <property type="entry name" value="SOMATOSTATIN"/>
    <property type="match status" value="1"/>
</dbReference>
<keyword evidence="6 10" id="KW-0732">Signal</keyword>
<evidence type="ECO:0000313" key="13">
    <source>
        <dbReference type="RefSeq" id="XP_022370081.1"/>
    </source>
</evidence>
<proteinExistence type="inferred from homology"/>
<protein>
    <submittedName>
        <fullName evidence="13">Cortistatin-like</fullName>
    </submittedName>
</protein>
<dbReference type="OrthoDB" id="9438385at2759"/>
<feature type="region of interest" description="Disordered" evidence="9">
    <location>
        <begin position="70"/>
        <end position="91"/>
    </location>
</feature>
<dbReference type="PANTHER" id="PTHR10558:SF1">
    <property type="entry name" value="CORTISTATIN"/>
    <property type="match status" value="1"/>
</dbReference>
<dbReference type="InterPro" id="IPR004250">
    <property type="entry name" value="Somatostatin"/>
</dbReference>
<dbReference type="GeneID" id="111154632"/>
<evidence type="ECO:0000256" key="6">
    <source>
        <dbReference type="ARBA" id="ARBA00022729"/>
    </source>
</evidence>
<sequence length="107" mass="11544">MPPPLCLLLLLLLLSSGATAPAALPLEGGLEGHDDQHLQEGMEMKKNSLLTFLAGWYQWVSQAGAASFTGGGAGEAAKRQDVPPPQRSLREKTPCKDFFWKTFSSCK</sequence>
<dbReference type="GO" id="GO:0030334">
    <property type="term" value="P:regulation of cell migration"/>
    <property type="evidence" value="ECO:0007669"/>
    <property type="project" value="TreeGrafter"/>
</dbReference>
<evidence type="ECO:0000256" key="10">
    <source>
        <dbReference type="SAM" id="SignalP"/>
    </source>
</evidence>
<feature type="disulfide bond" evidence="8">
    <location>
        <begin position="95"/>
        <end position="106"/>
    </location>
</feature>
<feature type="chain" id="PRO_5016028700" evidence="10">
    <location>
        <begin position="20"/>
        <end position="107"/>
    </location>
</feature>
<evidence type="ECO:0000313" key="12">
    <source>
        <dbReference type="Proteomes" id="UP000248482"/>
    </source>
</evidence>
<dbReference type="Proteomes" id="UP000248482">
    <property type="component" value="Unplaced"/>
</dbReference>
<comment type="subcellular location">
    <subcellularLocation>
        <location evidence="1">Secreted</location>
    </subcellularLocation>
</comment>
<dbReference type="RefSeq" id="XP_022370081.1">
    <property type="nucleotide sequence ID" value="XM_022514373.1"/>
</dbReference>
<dbReference type="GO" id="GO:0005615">
    <property type="term" value="C:extracellular space"/>
    <property type="evidence" value="ECO:0007669"/>
    <property type="project" value="TreeGrafter"/>
</dbReference>
<evidence type="ECO:0000256" key="4">
    <source>
        <dbReference type="ARBA" id="ARBA00022685"/>
    </source>
</evidence>
<evidence type="ECO:0000256" key="8">
    <source>
        <dbReference type="PIRSR" id="PIRSR001814-1"/>
    </source>
</evidence>
<dbReference type="PIRSF" id="PIRSF001814">
    <property type="entry name" value="Somatostatin"/>
    <property type="match status" value="1"/>
</dbReference>
<dbReference type="Pfam" id="PF03002">
    <property type="entry name" value="Somatostatin"/>
    <property type="match status" value="1"/>
</dbReference>
<reference evidence="13" key="1">
    <citation type="submission" date="2025-08" db="UniProtKB">
        <authorList>
            <consortium name="RefSeq"/>
        </authorList>
    </citation>
    <scope>IDENTIFICATION</scope>
    <source>
        <tissue evidence="13">Blood</tissue>
    </source>
</reference>
<evidence type="ECO:0000256" key="2">
    <source>
        <dbReference type="ARBA" id="ARBA00008327"/>
    </source>
</evidence>
<evidence type="ECO:0000256" key="9">
    <source>
        <dbReference type="SAM" id="MobiDB-lite"/>
    </source>
</evidence>
<evidence type="ECO:0000256" key="1">
    <source>
        <dbReference type="ARBA" id="ARBA00004613"/>
    </source>
</evidence>
<evidence type="ECO:0000259" key="11">
    <source>
        <dbReference type="Pfam" id="PF03002"/>
    </source>
</evidence>
<comment type="similarity">
    <text evidence="2">Belongs to the somatostatin family.</text>
</comment>
<keyword evidence="7 8" id="KW-1015">Disulfide bond</keyword>
<evidence type="ECO:0000256" key="7">
    <source>
        <dbReference type="ARBA" id="ARBA00023157"/>
    </source>
</evidence>
<gene>
    <name evidence="13" type="primary">LOC111154632</name>
</gene>
<keyword evidence="4" id="KW-0165">Cleavage on pair of basic residues</keyword>
<dbReference type="GO" id="GO:0007193">
    <property type="term" value="P:adenylate cyclase-inhibiting G protein-coupled receptor signaling pathway"/>
    <property type="evidence" value="ECO:0007669"/>
    <property type="project" value="TreeGrafter"/>
</dbReference>
<accession>A0A2Y9K9F6</accession>
<dbReference type="GO" id="GO:0005184">
    <property type="term" value="F:neuropeptide hormone activity"/>
    <property type="evidence" value="ECO:0007669"/>
    <property type="project" value="TreeGrafter"/>
</dbReference>
<organism evidence="12 13">
    <name type="scientific">Enhydra lutris kenyoni</name>
    <name type="common">northern sea otter</name>
    <dbReference type="NCBI Taxonomy" id="391180"/>
    <lineage>
        <taxon>Eukaryota</taxon>
        <taxon>Metazoa</taxon>
        <taxon>Chordata</taxon>
        <taxon>Craniata</taxon>
        <taxon>Vertebrata</taxon>
        <taxon>Euteleostomi</taxon>
        <taxon>Mammalia</taxon>
        <taxon>Eutheria</taxon>
        <taxon>Laurasiatheria</taxon>
        <taxon>Carnivora</taxon>
        <taxon>Caniformia</taxon>
        <taxon>Musteloidea</taxon>
        <taxon>Mustelidae</taxon>
        <taxon>Lutrinae</taxon>
        <taxon>Enhydra</taxon>
    </lineage>
</organism>
<keyword evidence="3" id="KW-0964">Secreted</keyword>
<keyword evidence="5" id="KW-0372">Hormone</keyword>
<feature type="domain" description="Somatostatin/Cortistatin C-terminal" evidence="11">
    <location>
        <begin position="92"/>
        <end position="106"/>
    </location>
</feature>
<name>A0A2Y9K9F6_ENHLU</name>
<dbReference type="KEGG" id="elk:111154632"/>
<feature type="signal peptide" evidence="10">
    <location>
        <begin position="1"/>
        <end position="19"/>
    </location>
</feature>
<keyword evidence="12" id="KW-1185">Reference proteome</keyword>
<evidence type="ECO:0000256" key="5">
    <source>
        <dbReference type="ARBA" id="ARBA00022702"/>
    </source>
</evidence>